<organism evidence="9 10">
    <name type="scientific">Acinetobacter cumulans</name>
    <dbReference type="NCBI Taxonomy" id="2136182"/>
    <lineage>
        <taxon>Bacteria</taxon>
        <taxon>Pseudomonadati</taxon>
        <taxon>Pseudomonadota</taxon>
        <taxon>Gammaproteobacteria</taxon>
        <taxon>Moraxellales</taxon>
        <taxon>Moraxellaceae</taxon>
        <taxon>Acinetobacter</taxon>
    </lineage>
</organism>
<keyword evidence="4" id="KW-0378">Hydrolase</keyword>
<evidence type="ECO:0000313" key="9">
    <source>
        <dbReference type="EMBL" id="RKG53014.1"/>
    </source>
</evidence>
<dbReference type="CDD" id="cd09130">
    <property type="entry name" value="PLDc_unchar2_2"/>
    <property type="match status" value="1"/>
</dbReference>
<keyword evidence="7" id="KW-0472">Membrane</keyword>
<dbReference type="RefSeq" id="WP_120367424.1">
    <property type="nucleotide sequence ID" value="NZ_RAXZ01000008.1"/>
</dbReference>
<dbReference type="Proteomes" id="UP000281084">
    <property type="component" value="Unassembled WGS sequence"/>
</dbReference>
<dbReference type="EC" id="3.1.4.4" evidence="3"/>
<evidence type="ECO:0000256" key="7">
    <source>
        <dbReference type="SAM" id="Phobius"/>
    </source>
</evidence>
<protein>
    <recommendedName>
        <fullName evidence="3">phospholipase D</fullName>
        <ecNumber evidence="3">3.1.4.4</ecNumber>
    </recommendedName>
</protein>
<keyword evidence="6" id="KW-0443">Lipid metabolism</keyword>
<keyword evidence="5" id="KW-0442">Lipid degradation</keyword>
<evidence type="ECO:0000256" key="6">
    <source>
        <dbReference type="ARBA" id="ARBA00023098"/>
    </source>
</evidence>
<comment type="caution">
    <text evidence="9">The sequence shown here is derived from an EMBL/GenBank/DDBJ whole genome shotgun (WGS) entry which is preliminary data.</text>
</comment>
<name>A0A3A8GDB8_9GAMM</name>
<dbReference type="PANTHER" id="PTHR43856:SF1">
    <property type="entry name" value="MITOCHONDRIAL CARDIOLIPIN HYDROLASE"/>
    <property type="match status" value="1"/>
</dbReference>
<evidence type="ECO:0000256" key="2">
    <source>
        <dbReference type="ARBA" id="ARBA00008664"/>
    </source>
</evidence>
<dbReference type="Pfam" id="PF13091">
    <property type="entry name" value="PLDc_2"/>
    <property type="match status" value="1"/>
</dbReference>
<evidence type="ECO:0000259" key="8">
    <source>
        <dbReference type="Pfam" id="PF13091"/>
    </source>
</evidence>
<evidence type="ECO:0000313" key="10">
    <source>
        <dbReference type="Proteomes" id="UP000281084"/>
    </source>
</evidence>
<sequence>MHIFERIHRKLNWSTRRYVGLVVGLLALGYLSSAVYHMYKPLPEGLDYTGKLRHANVEFLVDQTYLDATGQQHVDQQIFKQMLQLIEQAQSTIVIDMFLFNQQVGDSKVQHQALMQQLTNALIEKRKYNPNLEIKFITDPINTVYGGVYSEQYHDLRQVGIDVIETDLSPLRASNPTWSGIWYLCCQGMGNNTESGWLPNPFGNEKITLRSYFELLNFKANHRKTMVVDTVDGWKALVSSMNPHDGSSRHSNVALLVQGKTALDVLQTEQAVGAMSKANLPAVITGEFEEAKTLPQVQVLTEGAIYQAVLDSIKSSQKAGVEIDIAMFYLSERQIIQQLIAAHKRGVKIRVLLDPNKDAFGRTKNGIPNRPVAAELNNAGIDVRWCNTQGEQCHSKMLLKRDMYTTQLILGSANFTARNLKNYNLETDLNVIGGCDAQVFTQANQYFNRAWSNLDGRQMSVPYRQYADESKLKYALYRFMEWSGLSTF</sequence>
<feature type="domain" description="Phospholipase D-like" evidence="8">
    <location>
        <begin position="317"/>
        <end position="451"/>
    </location>
</feature>
<dbReference type="GO" id="GO:0016042">
    <property type="term" value="P:lipid catabolic process"/>
    <property type="evidence" value="ECO:0007669"/>
    <property type="project" value="UniProtKB-KW"/>
</dbReference>
<dbReference type="SUPFAM" id="SSF56024">
    <property type="entry name" value="Phospholipase D/nuclease"/>
    <property type="match status" value="2"/>
</dbReference>
<comment type="similarity">
    <text evidence="2">Belongs to the phospholipase D family.</text>
</comment>
<evidence type="ECO:0000256" key="3">
    <source>
        <dbReference type="ARBA" id="ARBA00012027"/>
    </source>
</evidence>
<dbReference type="AlphaFoldDB" id="A0A3A8GDB8"/>
<dbReference type="PANTHER" id="PTHR43856">
    <property type="entry name" value="CARDIOLIPIN HYDROLASE"/>
    <property type="match status" value="1"/>
</dbReference>
<accession>A0A3A8GDB8</accession>
<reference evidence="9 10" key="1">
    <citation type="submission" date="2018-09" db="EMBL/GenBank/DDBJ databases">
        <title>The draft genome of Acinetobacter spp. strains.</title>
        <authorList>
            <person name="Qin J."/>
            <person name="Feng Y."/>
            <person name="Zong Z."/>
        </authorList>
    </citation>
    <scope>NUCLEOTIDE SEQUENCE [LARGE SCALE GENOMIC DNA]</scope>
    <source>
        <strain evidence="9 10">WCHAc060002</strain>
    </source>
</reference>
<proteinExistence type="inferred from homology"/>
<evidence type="ECO:0000256" key="5">
    <source>
        <dbReference type="ARBA" id="ARBA00022963"/>
    </source>
</evidence>
<keyword evidence="7" id="KW-1133">Transmembrane helix</keyword>
<dbReference type="Gene3D" id="3.30.870.10">
    <property type="entry name" value="Endonuclease Chain A"/>
    <property type="match status" value="2"/>
</dbReference>
<dbReference type="GO" id="GO:0004630">
    <property type="term" value="F:phospholipase D activity"/>
    <property type="evidence" value="ECO:0007669"/>
    <property type="project" value="UniProtKB-EC"/>
</dbReference>
<dbReference type="GO" id="GO:0016891">
    <property type="term" value="F:RNA endonuclease activity producing 5'-phosphomonoesters, hydrolytic mechanism"/>
    <property type="evidence" value="ECO:0007669"/>
    <property type="project" value="TreeGrafter"/>
</dbReference>
<dbReference type="EMBL" id="RAXZ01000008">
    <property type="protein sequence ID" value="RKG53014.1"/>
    <property type="molecule type" value="Genomic_DNA"/>
</dbReference>
<keyword evidence="7" id="KW-0812">Transmembrane</keyword>
<evidence type="ECO:0000256" key="4">
    <source>
        <dbReference type="ARBA" id="ARBA00022801"/>
    </source>
</evidence>
<dbReference type="InterPro" id="IPR025202">
    <property type="entry name" value="PLD-like_dom"/>
</dbReference>
<feature type="transmembrane region" description="Helical" evidence="7">
    <location>
        <begin position="18"/>
        <end position="39"/>
    </location>
</feature>
<comment type="catalytic activity">
    <reaction evidence="1">
        <text>a 1,2-diacyl-sn-glycero-3-phosphocholine + H2O = a 1,2-diacyl-sn-glycero-3-phosphate + choline + H(+)</text>
        <dbReference type="Rhea" id="RHEA:14445"/>
        <dbReference type="ChEBI" id="CHEBI:15354"/>
        <dbReference type="ChEBI" id="CHEBI:15377"/>
        <dbReference type="ChEBI" id="CHEBI:15378"/>
        <dbReference type="ChEBI" id="CHEBI:57643"/>
        <dbReference type="ChEBI" id="CHEBI:58608"/>
        <dbReference type="EC" id="3.1.4.4"/>
    </reaction>
</comment>
<dbReference type="CDD" id="cd09129">
    <property type="entry name" value="PLDc_unchar2_1"/>
    <property type="match status" value="1"/>
</dbReference>
<dbReference type="InterPro" id="IPR051406">
    <property type="entry name" value="PLD_domain"/>
</dbReference>
<evidence type="ECO:0000256" key="1">
    <source>
        <dbReference type="ARBA" id="ARBA00000798"/>
    </source>
</evidence>
<gene>
    <name evidence="9" type="ORF">D7V64_08455</name>
</gene>